<accession>A0A5N5VC82</accession>
<dbReference type="GeneID" id="74305128"/>
<keyword evidence="2" id="KW-1185">Reference proteome</keyword>
<sequence>MRPLLRRLQAPTRVAVHGRPGVGRTTVAAALASAGVTVTTAGEVDVLVLTEAPKPEDLGLVDAAARPVVVVLNKADCSGRGPGGPLAVAERRATRVRVATGLVTVPMVALLADVRLTDPLLRALRTLVAEPADLSSPDAFVGAAHPLPTEVRSRLLATLDRFGVAHAVLALAEGTDPGELPGRLRRLSGLDRVVAAVHAAAAPLRYRRLRGVFDELHSLATDSDELADLLGTDDAVLTVMTAAVDVVQAAGARVDRGDDPQAHLRRARHWRRYGRGPVTALHRACAADITRGSLRLLAEAE</sequence>
<dbReference type="Proteomes" id="UP000325690">
    <property type="component" value="Unassembled WGS sequence"/>
</dbReference>
<gene>
    <name evidence="1" type="ORF">MPHL21000_00160</name>
</gene>
<dbReference type="EMBL" id="ANBP01000001">
    <property type="protein sequence ID" value="KAB7759485.1"/>
    <property type="molecule type" value="Genomic_DNA"/>
</dbReference>
<proteinExistence type="predicted"/>
<evidence type="ECO:0000313" key="1">
    <source>
        <dbReference type="EMBL" id="KAB7759485.1"/>
    </source>
</evidence>
<reference evidence="1 2" key="1">
    <citation type="submission" date="2012-10" db="EMBL/GenBank/DDBJ databases">
        <title>The draft sequence of the Mycobacterium pheli genome.</title>
        <authorList>
            <person name="Pettersson B.M.F."/>
            <person name="Das S."/>
            <person name="Dasgupta S."/>
            <person name="Bhattacharya A."/>
            <person name="Kirsebom L.A."/>
        </authorList>
    </citation>
    <scope>NUCLEOTIDE SEQUENCE [LARGE SCALE GENOMIC DNA]</scope>
    <source>
        <strain evidence="1 2">CCUG 21000</strain>
    </source>
</reference>
<dbReference type="InterPro" id="IPR027417">
    <property type="entry name" value="P-loop_NTPase"/>
</dbReference>
<name>A0A5N5VC82_MYCPH</name>
<dbReference type="SUPFAM" id="SSF52540">
    <property type="entry name" value="P-loop containing nucleoside triphosphate hydrolases"/>
    <property type="match status" value="2"/>
</dbReference>
<organism evidence="1 2">
    <name type="scientific">Mycolicibacterium phlei DSM 43239 = CCUG 21000</name>
    <dbReference type="NCBI Taxonomy" id="1226750"/>
    <lineage>
        <taxon>Bacteria</taxon>
        <taxon>Bacillati</taxon>
        <taxon>Actinomycetota</taxon>
        <taxon>Actinomycetes</taxon>
        <taxon>Mycobacteriales</taxon>
        <taxon>Mycobacteriaceae</taxon>
        <taxon>Mycolicibacterium</taxon>
    </lineage>
</organism>
<evidence type="ECO:0000313" key="2">
    <source>
        <dbReference type="Proteomes" id="UP000325690"/>
    </source>
</evidence>
<dbReference type="AlphaFoldDB" id="A0A5N5VC82"/>
<comment type="caution">
    <text evidence="1">The sequence shown here is derived from an EMBL/GenBank/DDBJ whole genome shotgun (WGS) entry which is preliminary data.</text>
</comment>
<dbReference type="RefSeq" id="WP_061483066.1">
    <property type="nucleotide sequence ID" value="NZ_ANBO01000001.1"/>
</dbReference>
<protein>
    <submittedName>
        <fullName evidence="1">Uncharacterized protein</fullName>
    </submittedName>
</protein>